<dbReference type="Gene3D" id="3.30.70.270">
    <property type="match status" value="2"/>
</dbReference>
<evidence type="ECO:0000259" key="2">
    <source>
        <dbReference type="PROSITE" id="PS50879"/>
    </source>
</evidence>
<dbReference type="Gene3D" id="3.30.420.10">
    <property type="entry name" value="Ribonuclease H-like superfamily/Ribonuclease H"/>
    <property type="match status" value="1"/>
</dbReference>
<organism evidence="3">
    <name type="scientific">Sesamum radiatum</name>
    <name type="common">Black benniseed</name>
    <dbReference type="NCBI Taxonomy" id="300843"/>
    <lineage>
        <taxon>Eukaryota</taxon>
        <taxon>Viridiplantae</taxon>
        <taxon>Streptophyta</taxon>
        <taxon>Embryophyta</taxon>
        <taxon>Tracheophyta</taxon>
        <taxon>Spermatophyta</taxon>
        <taxon>Magnoliopsida</taxon>
        <taxon>eudicotyledons</taxon>
        <taxon>Gunneridae</taxon>
        <taxon>Pentapetalae</taxon>
        <taxon>asterids</taxon>
        <taxon>lamiids</taxon>
        <taxon>Lamiales</taxon>
        <taxon>Pedaliaceae</taxon>
        <taxon>Sesamum</taxon>
    </lineage>
</organism>
<feature type="domain" description="RNase H type-1" evidence="2">
    <location>
        <begin position="352"/>
        <end position="465"/>
    </location>
</feature>
<name>A0AAW2W0S3_SESRA</name>
<evidence type="ECO:0000313" key="3">
    <source>
        <dbReference type="EMBL" id="KAL0434819.1"/>
    </source>
</evidence>
<evidence type="ECO:0000256" key="1">
    <source>
        <dbReference type="SAM" id="MobiDB-lite"/>
    </source>
</evidence>
<dbReference type="PANTHER" id="PTHR48475">
    <property type="entry name" value="RIBONUCLEASE H"/>
    <property type="match status" value="1"/>
</dbReference>
<dbReference type="InterPro" id="IPR036397">
    <property type="entry name" value="RNaseH_sf"/>
</dbReference>
<feature type="region of interest" description="Disordered" evidence="1">
    <location>
        <begin position="1"/>
        <end position="32"/>
    </location>
</feature>
<gene>
    <name evidence="3" type="ORF">Sradi_0189800</name>
</gene>
<proteinExistence type="predicted"/>
<dbReference type="CDD" id="cd09279">
    <property type="entry name" value="RNase_HI_like"/>
    <property type="match status" value="1"/>
</dbReference>
<dbReference type="Pfam" id="PF00078">
    <property type="entry name" value="RVT_1"/>
    <property type="match status" value="1"/>
</dbReference>
<protein>
    <recommendedName>
        <fullName evidence="2">RNase H type-1 domain-containing protein</fullName>
    </recommendedName>
</protein>
<feature type="compositionally biased region" description="Basic and acidic residues" evidence="1">
    <location>
        <begin position="16"/>
        <end position="32"/>
    </location>
</feature>
<accession>A0AAW2W0S3</accession>
<dbReference type="Pfam" id="PF13456">
    <property type="entry name" value="RVT_3"/>
    <property type="match status" value="1"/>
</dbReference>
<reference evidence="3" key="2">
    <citation type="journal article" date="2024" name="Plant">
        <title>Genomic evolution and insights into agronomic trait innovations of Sesamum species.</title>
        <authorList>
            <person name="Miao H."/>
            <person name="Wang L."/>
            <person name="Qu L."/>
            <person name="Liu H."/>
            <person name="Sun Y."/>
            <person name="Le M."/>
            <person name="Wang Q."/>
            <person name="Wei S."/>
            <person name="Zheng Y."/>
            <person name="Lin W."/>
            <person name="Duan Y."/>
            <person name="Cao H."/>
            <person name="Xiong S."/>
            <person name="Wang X."/>
            <person name="Wei L."/>
            <person name="Li C."/>
            <person name="Ma Q."/>
            <person name="Ju M."/>
            <person name="Zhao R."/>
            <person name="Li G."/>
            <person name="Mu C."/>
            <person name="Tian Q."/>
            <person name="Mei H."/>
            <person name="Zhang T."/>
            <person name="Gao T."/>
            <person name="Zhang H."/>
        </authorList>
    </citation>
    <scope>NUCLEOTIDE SEQUENCE</scope>
    <source>
        <strain evidence="3">G02</strain>
    </source>
</reference>
<dbReference type="GO" id="GO:0003676">
    <property type="term" value="F:nucleic acid binding"/>
    <property type="evidence" value="ECO:0007669"/>
    <property type="project" value="InterPro"/>
</dbReference>
<dbReference type="EMBL" id="JACGWJ010000002">
    <property type="protein sequence ID" value="KAL0434819.1"/>
    <property type="molecule type" value="Genomic_DNA"/>
</dbReference>
<dbReference type="InterPro" id="IPR043128">
    <property type="entry name" value="Rev_trsase/Diguanyl_cyclase"/>
</dbReference>
<dbReference type="AlphaFoldDB" id="A0AAW2W0S3"/>
<dbReference type="InterPro" id="IPR002156">
    <property type="entry name" value="RNaseH_domain"/>
</dbReference>
<dbReference type="SUPFAM" id="SSF56672">
    <property type="entry name" value="DNA/RNA polymerases"/>
    <property type="match status" value="1"/>
</dbReference>
<reference evidence="3" key="1">
    <citation type="submission" date="2020-06" db="EMBL/GenBank/DDBJ databases">
        <authorList>
            <person name="Li T."/>
            <person name="Hu X."/>
            <person name="Zhang T."/>
            <person name="Song X."/>
            <person name="Zhang H."/>
            <person name="Dai N."/>
            <person name="Sheng W."/>
            <person name="Hou X."/>
            <person name="Wei L."/>
        </authorList>
    </citation>
    <scope>NUCLEOTIDE SEQUENCE</scope>
    <source>
        <strain evidence="3">G02</strain>
        <tissue evidence="3">Leaf</tissue>
    </source>
</reference>
<dbReference type="GO" id="GO:0004523">
    <property type="term" value="F:RNA-DNA hybrid ribonuclease activity"/>
    <property type="evidence" value="ECO:0007669"/>
    <property type="project" value="InterPro"/>
</dbReference>
<sequence length="465" mass="53134">MLQFVPAKGRRRQTKRKEGENVEGPEQKKFKPERIEPIEEFKTVELVAHRPDKVTRIGSGMSKTVETLMIEFLKENVDMFPSSPSDFKGIDPEVIVHRLNVDSTTRHVKQKKRSFRAEWNRIIEEEVKKLLEAGATYQRLLNRMFKKQIGSTMEVHIDDMLVKSKEGDHLKELRRAFEIMRAYGMKLNPSKCTFGVQGGKFLGYMVSEKVIEANPEKIQAIIGLRSPRTLNEMQKFTGKITSLSRFISRSADRSLLFFKAFGKAKEFKWTEECEQALDNLKQYLATPLLSANHKLGEVLFLYLAVSEEAVSSVLVREQEKNQNPVYYGRTAIKAQALADFIVEFTREQGQDERWGWLLHVDGSSNASNGGTGVLLQEPDGVEIEVAARLSFPAINNEVEYEALVLGFQLALEAGIKEINVCTDTQLVAMQIKRSYETRERTMVQYLGKVKELMARFDKCIVQQIP</sequence>
<dbReference type="PANTHER" id="PTHR48475:SF2">
    <property type="entry name" value="RIBONUCLEASE H"/>
    <property type="match status" value="1"/>
</dbReference>
<comment type="caution">
    <text evidence="3">The sequence shown here is derived from an EMBL/GenBank/DDBJ whole genome shotgun (WGS) entry which is preliminary data.</text>
</comment>
<dbReference type="InterPro" id="IPR000477">
    <property type="entry name" value="RT_dom"/>
</dbReference>
<dbReference type="PROSITE" id="PS50879">
    <property type="entry name" value="RNASE_H_1"/>
    <property type="match status" value="1"/>
</dbReference>
<dbReference type="CDD" id="cd01647">
    <property type="entry name" value="RT_LTR"/>
    <property type="match status" value="1"/>
</dbReference>
<dbReference type="InterPro" id="IPR043502">
    <property type="entry name" value="DNA/RNA_pol_sf"/>
</dbReference>